<comment type="caution">
    <text evidence="7">The sequence shown here is derived from an EMBL/GenBank/DDBJ whole genome shotgun (WGS) entry which is preliminary data.</text>
</comment>
<dbReference type="SUPFAM" id="SSF82697">
    <property type="entry name" value="PurS-like"/>
    <property type="match status" value="1"/>
</dbReference>
<evidence type="ECO:0000256" key="2">
    <source>
        <dbReference type="ARBA" id="ARBA00022598"/>
    </source>
</evidence>
<dbReference type="UniPathway" id="UPA00074">
    <property type="reaction ID" value="UER00128"/>
</dbReference>
<keyword evidence="5 6" id="KW-0067">ATP-binding</keyword>
<dbReference type="GO" id="GO:0005737">
    <property type="term" value="C:cytoplasm"/>
    <property type="evidence" value="ECO:0007669"/>
    <property type="project" value="UniProtKB-SubCell"/>
</dbReference>
<dbReference type="Pfam" id="PF02700">
    <property type="entry name" value="PurS"/>
    <property type="match status" value="1"/>
</dbReference>
<dbReference type="NCBIfam" id="TIGR00302">
    <property type="entry name" value="phosphoribosylformylglycinamidine synthase subunit PurS"/>
    <property type="match status" value="1"/>
</dbReference>
<evidence type="ECO:0000256" key="3">
    <source>
        <dbReference type="ARBA" id="ARBA00022741"/>
    </source>
</evidence>
<sequence length="87" mass="10285">MKEFHVEVYVRIKKSLLEPQGITIEKAMRRLGMQNIRNTRVGKLIEFDIEAENEDAARTQVEEISNKLLANPVIEDFEYRIYQKCQD</sequence>
<protein>
    <recommendedName>
        <fullName evidence="6">Phosphoribosylformylglycinamidine synthase subunit PurS</fullName>
        <shortName evidence="6">FGAM synthase</shortName>
        <ecNumber evidence="6">6.3.5.3</ecNumber>
    </recommendedName>
    <alternativeName>
        <fullName evidence="6">Formylglycinamide ribonucleotide amidotransferase subunit III</fullName>
        <shortName evidence="6">FGAR amidotransferase III</shortName>
        <shortName evidence="6">FGAR-AT III</shortName>
    </alternativeName>
    <alternativeName>
        <fullName evidence="6">Phosphoribosylformylglycinamidine synthase subunit III</fullName>
    </alternativeName>
</protein>
<evidence type="ECO:0000256" key="6">
    <source>
        <dbReference type="HAMAP-Rule" id="MF_01926"/>
    </source>
</evidence>
<comment type="function">
    <text evidence="6">Part of the phosphoribosylformylglycinamidine synthase complex involved in the purines biosynthetic pathway. Catalyzes the ATP-dependent conversion of formylglycinamide ribonucleotide (FGAR) and glutamine to yield formylglycinamidine ribonucleotide (FGAM) and glutamate. The FGAM synthase complex is composed of three subunits. PurQ produces an ammonia molecule by converting glutamine to glutamate. PurL transfers the ammonia molecule to FGAR to form FGAM in an ATP-dependent manner. PurS interacts with PurQ and PurL and is thought to assist in the transfer of the ammonia molecule from PurQ to PurL.</text>
</comment>
<dbReference type="InterPro" id="IPR036604">
    <property type="entry name" value="PurS-like_sf"/>
</dbReference>
<keyword evidence="1 6" id="KW-0963">Cytoplasm</keyword>
<dbReference type="Proteomes" id="UP000886381">
    <property type="component" value="Unassembled WGS sequence"/>
</dbReference>
<accession>A0A7V0LV17</accession>
<evidence type="ECO:0000313" key="7">
    <source>
        <dbReference type="EMBL" id="HDL60501.1"/>
    </source>
</evidence>
<comment type="catalytic activity">
    <reaction evidence="6">
        <text>N(2)-formyl-N(1)-(5-phospho-beta-D-ribosyl)glycinamide + L-glutamine + ATP + H2O = 2-formamido-N(1)-(5-O-phospho-beta-D-ribosyl)acetamidine + L-glutamate + ADP + phosphate + H(+)</text>
        <dbReference type="Rhea" id="RHEA:17129"/>
        <dbReference type="ChEBI" id="CHEBI:15377"/>
        <dbReference type="ChEBI" id="CHEBI:15378"/>
        <dbReference type="ChEBI" id="CHEBI:29985"/>
        <dbReference type="ChEBI" id="CHEBI:30616"/>
        <dbReference type="ChEBI" id="CHEBI:43474"/>
        <dbReference type="ChEBI" id="CHEBI:58359"/>
        <dbReference type="ChEBI" id="CHEBI:147286"/>
        <dbReference type="ChEBI" id="CHEBI:147287"/>
        <dbReference type="ChEBI" id="CHEBI:456216"/>
        <dbReference type="EC" id="6.3.5.3"/>
    </reaction>
</comment>
<dbReference type="GO" id="GO:0004642">
    <property type="term" value="F:phosphoribosylformylglycinamidine synthase activity"/>
    <property type="evidence" value="ECO:0007669"/>
    <property type="project" value="UniProtKB-UniRule"/>
</dbReference>
<comment type="similarity">
    <text evidence="6">Belongs to the PurS family.</text>
</comment>
<dbReference type="GO" id="GO:0006189">
    <property type="term" value="P:'de novo' IMP biosynthetic process"/>
    <property type="evidence" value="ECO:0007669"/>
    <property type="project" value="UniProtKB-UniRule"/>
</dbReference>
<dbReference type="PANTHER" id="PTHR34696">
    <property type="entry name" value="PHOSPHORIBOSYLFORMYLGLYCINAMIDINE SYNTHASE SUBUNIT PURS"/>
    <property type="match status" value="1"/>
</dbReference>
<dbReference type="Gene3D" id="3.30.1280.10">
    <property type="entry name" value="Phosphoribosylformylglycinamidine synthase subunit PurS"/>
    <property type="match status" value="1"/>
</dbReference>
<comment type="pathway">
    <text evidence="6">Purine metabolism; IMP biosynthesis via de novo pathway; 5-amino-1-(5-phospho-D-ribosyl)imidazole from N(2)-formyl-N(1)-(5-phospho-D-ribosyl)glycinamide: step 1/2.</text>
</comment>
<reference evidence="7" key="1">
    <citation type="journal article" date="2020" name="mSystems">
        <title>Genome- and Community-Level Interaction Insights into Carbon Utilization and Element Cycling Functions of Hydrothermarchaeota in Hydrothermal Sediment.</title>
        <authorList>
            <person name="Zhou Z."/>
            <person name="Liu Y."/>
            <person name="Xu W."/>
            <person name="Pan J."/>
            <person name="Luo Z.H."/>
            <person name="Li M."/>
        </authorList>
    </citation>
    <scope>NUCLEOTIDE SEQUENCE [LARGE SCALE GENOMIC DNA]</scope>
    <source>
        <strain evidence="7">HyVt-28</strain>
    </source>
</reference>
<comment type="subunit">
    <text evidence="6">Part of the FGAM synthase complex composed of 1 PurL, 1 PurQ and 2 PurS subunits.</text>
</comment>
<comment type="subcellular location">
    <subcellularLocation>
        <location evidence="6">Cytoplasm</location>
    </subcellularLocation>
</comment>
<keyword evidence="2 6" id="KW-0436">Ligase</keyword>
<gene>
    <name evidence="6 7" type="primary">purS</name>
    <name evidence="7" type="ORF">ENH14_03490</name>
</gene>
<dbReference type="NCBIfam" id="NF004630">
    <property type="entry name" value="PRK05974.1"/>
    <property type="match status" value="1"/>
</dbReference>
<keyword evidence="4 6" id="KW-0658">Purine biosynthesis</keyword>
<dbReference type="EMBL" id="DRDR01000151">
    <property type="protein sequence ID" value="HDL60501.1"/>
    <property type="molecule type" value="Genomic_DNA"/>
</dbReference>
<evidence type="ECO:0000256" key="5">
    <source>
        <dbReference type="ARBA" id="ARBA00022840"/>
    </source>
</evidence>
<evidence type="ECO:0000256" key="4">
    <source>
        <dbReference type="ARBA" id="ARBA00022755"/>
    </source>
</evidence>
<dbReference type="InterPro" id="IPR003850">
    <property type="entry name" value="PurS"/>
</dbReference>
<dbReference type="GO" id="GO:0005524">
    <property type="term" value="F:ATP binding"/>
    <property type="evidence" value="ECO:0007669"/>
    <property type="project" value="UniProtKB-UniRule"/>
</dbReference>
<proteinExistence type="inferred from homology"/>
<keyword evidence="3 6" id="KW-0547">Nucleotide-binding</keyword>
<dbReference type="HAMAP" id="MF_01926">
    <property type="entry name" value="PurS"/>
    <property type="match status" value="1"/>
</dbReference>
<organism evidence="7">
    <name type="scientific">candidate division WOR-3 bacterium</name>
    <dbReference type="NCBI Taxonomy" id="2052148"/>
    <lineage>
        <taxon>Bacteria</taxon>
        <taxon>Bacteria division WOR-3</taxon>
    </lineage>
</organism>
<dbReference type="AlphaFoldDB" id="A0A7V0LV17"/>
<dbReference type="EC" id="6.3.5.3" evidence="6"/>
<dbReference type="PANTHER" id="PTHR34696:SF1">
    <property type="entry name" value="PHOSPHORIBOSYLFORMYLGLYCINAMIDINE SYNTHASE SUBUNIT PURS"/>
    <property type="match status" value="1"/>
</dbReference>
<evidence type="ECO:0000256" key="1">
    <source>
        <dbReference type="ARBA" id="ARBA00022490"/>
    </source>
</evidence>
<name>A0A7V0LV17_UNCW3</name>